<name>A0A4V6Y886_SETVI</name>
<dbReference type="Proteomes" id="UP000298652">
    <property type="component" value="Chromosome 6"/>
</dbReference>
<protein>
    <submittedName>
        <fullName evidence="1">Uncharacterized protein</fullName>
    </submittedName>
</protein>
<gene>
    <name evidence="1" type="ORF">SEVIR_6G231733v2</name>
</gene>
<sequence length="30" mass="3619">MMTEVRSRVMWARLLHFVLRIICNTDADKL</sequence>
<dbReference type="AlphaFoldDB" id="A0A4V6Y886"/>
<organism evidence="1 2">
    <name type="scientific">Setaria viridis</name>
    <name type="common">Green bristlegrass</name>
    <name type="synonym">Setaria italica subsp. viridis</name>
    <dbReference type="NCBI Taxonomy" id="4556"/>
    <lineage>
        <taxon>Eukaryota</taxon>
        <taxon>Viridiplantae</taxon>
        <taxon>Streptophyta</taxon>
        <taxon>Embryophyta</taxon>
        <taxon>Tracheophyta</taxon>
        <taxon>Spermatophyta</taxon>
        <taxon>Magnoliopsida</taxon>
        <taxon>Liliopsida</taxon>
        <taxon>Poales</taxon>
        <taxon>Poaceae</taxon>
        <taxon>PACMAD clade</taxon>
        <taxon>Panicoideae</taxon>
        <taxon>Panicodae</taxon>
        <taxon>Paniceae</taxon>
        <taxon>Cenchrinae</taxon>
        <taxon>Setaria</taxon>
    </lineage>
</organism>
<reference evidence="1" key="1">
    <citation type="submission" date="2019-03" db="EMBL/GenBank/DDBJ databases">
        <title>WGS assembly of Setaria viridis.</title>
        <authorList>
            <person name="Huang P."/>
            <person name="Jenkins J."/>
            <person name="Grimwood J."/>
            <person name="Barry K."/>
            <person name="Healey A."/>
            <person name="Mamidi S."/>
            <person name="Sreedasyam A."/>
            <person name="Shu S."/>
            <person name="Feldman M."/>
            <person name="Wu J."/>
            <person name="Yu Y."/>
            <person name="Chen C."/>
            <person name="Johnson J."/>
            <person name="Rokhsar D."/>
            <person name="Baxter I."/>
            <person name="Schmutz J."/>
            <person name="Brutnell T."/>
            <person name="Kellogg E."/>
        </authorList>
    </citation>
    <scope>NUCLEOTIDE SEQUENCE [LARGE SCALE GENOMIC DNA]</scope>
</reference>
<accession>A0A4V6Y886</accession>
<evidence type="ECO:0000313" key="1">
    <source>
        <dbReference type="EMBL" id="TKW11406.1"/>
    </source>
</evidence>
<dbReference type="Gramene" id="TKW11406">
    <property type="protein sequence ID" value="TKW11406"/>
    <property type="gene ID" value="SEVIR_6G231733v2"/>
</dbReference>
<proteinExistence type="predicted"/>
<dbReference type="EMBL" id="CM016557">
    <property type="protein sequence ID" value="TKW11406.1"/>
    <property type="molecule type" value="Genomic_DNA"/>
</dbReference>
<keyword evidence="2" id="KW-1185">Reference proteome</keyword>
<evidence type="ECO:0000313" key="2">
    <source>
        <dbReference type="Proteomes" id="UP000298652"/>
    </source>
</evidence>